<evidence type="ECO:0000313" key="2">
    <source>
        <dbReference type="Proteomes" id="UP001611580"/>
    </source>
</evidence>
<dbReference type="EMBL" id="JBIRYI010000018">
    <property type="protein sequence ID" value="MFI2489938.1"/>
    <property type="molecule type" value="Genomic_DNA"/>
</dbReference>
<accession>A0ABW7XQV8</accession>
<comment type="caution">
    <text evidence="1">The sequence shown here is derived from an EMBL/GenBank/DDBJ whole genome shotgun (WGS) entry which is preliminary data.</text>
</comment>
<reference evidence="1 2" key="1">
    <citation type="submission" date="2024-10" db="EMBL/GenBank/DDBJ databases">
        <title>The Natural Products Discovery Center: Release of the First 8490 Sequenced Strains for Exploring Actinobacteria Biosynthetic Diversity.</title>
        <authorList>
            <person name="Kalkreuter E."/>
            <person name="Kautsar S.A."/>
            <person name="Yang D."/>
            <person name="Bader C.D."/>
            <person name="Teijaro C.N."/>
            <person name="Fluegel L."/>
            <person name="Davis C.M."/>
            <person name="Simpson J.R."/>
            <person name="Lauterbach L."/>
            <person name="Steele A.D."/>
            <person name="Gui C."/>
            <person name="Meng S."/>
            <person name="Li G."/>
            <person name="Viehrig K."/>
            <person name="Ye F."/>
            <person name="Su P."/>
            <person name="Kiefer A.F."/>
            <person name="Nichols A."/>
            <person name="Cepeda A.J."/>
            <person name="Yan W."/>
            <person name="Fan B."/>
            <person name="Jiang Y."/>
            <person name="Adhikari A."/>
            <person name="Zheng C.-J."/>
            <person name="Schuster L."/>
            <person name="Cowan T.M."/>
            <person name="Smanski M.J."/>
            <person name="Chevrette M.G."/>
            <person name="De Carvalho L.P.S."/>
            <person name="Shen B."/>
        </authorList>
    </citation>
    <scope>NUCLEOTIDE SEQUENCE [LARGE SCALE GENOMIC DNA]</scope>
    <source>
        <strain evidence="1 2">NPDC019481</strain>
    </source>
</reference>
<keyword evidence="2" id="KW-1185">Reference proteome</keyword>
<organism evidence="1 2">
    <name type="scientific">Promicromonospora kroppenstedtii</name>
    <dbReference type="NCBI Taxonomy" id="440482"/>
    <lineage>
        <taxon>Bacteria</taxon>
        <taxon>Bacillati</taxon>
        <taxon>Actinomycetota</taxon>
        <taxon>Actinomycetes</taxon>
        <taxon>Micrococcales</taxon>
        <taxon>Promicromonosporaceae</taxon>
        <taxon>Promicromonospora</taxon>
    </lineage>
</organism>
<protein>
    <submittedName>
        <fullName evidence="1">Uncharacterized protein</fullName>
    </submittedName>
</protein>
<dbReference type="Proteomes" id="UP001611580">
    <property type="component" value="Unassembled WGS sequence"/>
</dbReference>
<dbReference type="RefSeq" id="WP_397407481.1">
    <property type="nucleotide sequence ID" value="NZ_JBIRYI010000018.1"/>
</dbReference>
<sequence>MSESELHVVPDEMKAGARHLRDLAGLLVEPFVTGAVLACEGSPAEADLADRGYDGSWGRPTFQVVHQAANHVNVVSDHLHAMSAVILARETVLAVSTLSRTVLESLSVLNWLYEPEIDIQERIRRRYNIRLLTLREQRNLVRGFVSAGDPRSGVATGSLEKIGQEVLTIKSNAKRFGLDYKAARTRVAGLDPMRYLGQRVPSDQKLIDALLATSASSGNRIGLAMHRITSATAHGQSHGSQFFMLEAVDSSEPGLGSVQFGLDLSHFSTLLGSVFLGLQNARKRLRDYYGWPDEPWQAGLRSAMATYNGWLDIERRASEGER</sequence>
<gene>
    <name evidence="1" type="ORF">ACH47X_23700</name>
</gene>
<name>A0ABW7XQV8_9MICO</name>
<evidence type="ECO:0000313" key="1">
    <source>
        <dbReference type="EMBL" id="MFI2489938.1"/>
    </source>
</evidence>
<proteinExistence type="predicted"/>